<dbReference type="SUPFAM" id="SSF53756">
    <property type="entry name" value="UDP-Glycosyltransferase/glycogen phosphorylase"/>
    <property type="match status" value="1"/>
</dbReference>
<protein>
    <recommendedName>
        <fullName evidence="10">UDP-N-acetylglucosamine--N-acetylmuramyl-(pentapeptide) pyrophosphoryl-undecaprenol N-acetylglucosamine transferase</fullName>
        <ecNumber evidence="10">2.4.1.227</ecNumber>
    </recommendedName>
    <alternativeName>
        <fullName evidence="10">Undecaprenyl-PP-MurNAc-pentapeptide-UDPGlcNAc GlcNAc transferase</fullName>
    </alternativeName>
</protein>
<reference evidence="13 14" key="1">
    <citation type="submission" date="2016-10" db="EMBL/GenBank/DDBJ databases">
        <title>Actinomyces aegypiusis sp. nov., isolated from the Aegypius monachus in Qinghai Tibet Plateau China.</title>
        <authorList>
            <person name="Wang Y."/>
        </authorList>
    </citation>
    <scope>NUCLEOTIDE SEQUENCE [LARGE SCALE GENOMIC DNA]</scope>
    <source>
        <strain evidence="13 14">VUL4_3</strain>
    </source>
</reference>
<keyword evidence="8 10" id="KW-0131">Cell cycle</keyword>
<name>A0A1D9MKM2_9ACTO</name>
<evidence type="ECO:0000313" key="13">
    <source>
        <dbReference type="EMBL" id="AOZ72845.1"/>
    </source>
</evidence>
<dbReference type="STRING" id="1912795.BK816_05665"/>
<dbReference type="PANTHER" id="PTHR21015:SF22">
    <property type="entry name" value="GLYCOSYLTRANSFERASE"/>
    <property type="match status" value="1"/>
</dbReference>
<evidence type="ECO:0000256" key="9">
    <source>
        <dbReference type="ARBA" id="ARBA00023316"/>
    </source>
</evidence>
<dbReference type="Proteomes" id="UP000176288">
    <property type="component" value="Chromosome"/>
</dbReference>
<dbReference type="CDD" id="cd03785">
    <property type="entry name" value="GT28_MurG"/>
    <property type="match status" value="1"/>
</dbReference>
<evidence type="ECO:0000256" key="6">
    <source>
        <dbReference type="ARBA" id="ARBA00022984"/>
    </source>
</evidence>
<dbReference type="GO" id="GO:0050511">
    <property type="term" value="F:undecaprenyldiphospho-muramoylpentapeptide beta-N-acetylglucosaminyltransferase activity"/>
    <property type="evidence" value="ECO:0007669"/>
    <property type="project" value="UniProtKB-UniRule"/>
</dbReference>
<feature type="binding site" evidence="10">
    <location>
        <position position="163"/>
    </location>
    <ligand>
        <name>UDP-N-acetyl-alpha-D-glucosamine</name>
        <dbReference type="ChEBI" id="CHEBI:57705"/>
    </ligand>
</feature>
<evidence type="ECO:0000256" key="8">
    <source>
        <dbReference type="ARBA" id="ARBA00023306"/>
    </source>
</evidence>
<gene>
    <name evidence="10" type="primary">murG</name>
    <name evidence="13" type="ORF">BK816_05665</name>
</gene>
<dbReference type="Gene3D" id="3.40.50.2000">
    <property type="entry name" value="Glycogen Phosphorylase B"/>
    <property type="match status" value="2"/>
</dbReference>
<dbReference type="GO" id="GO:0071555">
    <property type="term" value="P:cell wall organization"/>
    <property type="evidence" value="ECO:0007669"/>
    <property type="project" value="UniProtKB-KW"/>
</dbReference>
<dbReference type="EC" id="2.4.1.227" evidence="10"/>
<dbReference type="PANTHER" id="PTHR21015">
    <property type="entry name" value="UDP-N-ACETYLGLUCOSAMINE--N-ACETYLMURAMYL-(PENTAPEPTIDE) PYROPHOSPHORYL-UNDECAPRENOL N-ACETYLGLUCOSAMINE TRANSFERASE 1"/>
    <property type="match status" value="1"/>
</dbReference>
<dbReference type="GO" id="GO:0008360">
    <property type="term" value="P:regulation of cell shape"/>
    <property type="evidence" value="ECO:0007669"/>
    <property type="project" value="UniProtKB-KW"/>
</dbReference>
<evidence type="ECO:0000259" key="12">
    <source>
        <dbReference type="Pfam" id="PF04101"/>
    </source>
</evidence>
<accession>A0A1D9MKM2</accession>
<keyword evidence="5 10" id="KW-0133">Cell shape</keyword>
<evidence type="ECO:0000256" key="4">
    <source>
        <dbReference type="ARBA" id="ARBA00022679"/>
    </source>
</evidence>
<dbReference type="GO" id="GO:0051301">
    <property type="term" value="P:cell division"/>
    <property type="evidence" value="ECO:0007669"/>
    <property type="project" value="UniProtKB-KW"/>
</dbReference>
<dbReference type="UniPathway" id="UPA00219"/>
<keyword evidence="6 10" id="KW-0573">Peptidoglycan synthesis</keyword>
<dbReference type="NCBIfam" id="TIGR01133">
    <property type="entry name" value="murG"/>
    <property type="match status" value="1"/>
</dbReference>
<dbReference type="GO" id="GO:0051991">
    <property type="term" value="F:UDP-N-acetyl-D-glucosamine:N-acetylmuramoyl-L-alanyl-D-glutamyl-meso-2,6-diaminopimelyl-D-alanyl-D-alanine-diphosphoundecaprenol 4-beta-N-acetylglucosaminlytransferase activity"/>
    <property type="evidence" value="ECO:0007669"/>
    <property type="project" value="RHEA"/>
</dbReference>
<dbReference type="Pfam" id="PF03033">
    <property type="entry name" value="Glyco_transf_28"/>
    <property type="match status" value="1"/>
</dbReference>
<dbReference type="GO" id="GO:0005975">
    <property type="term" value="P:carbohydrate metabolic process"/>
    <property type="evidence" value="ECO:0007669"/>
    <property type="project" value="InterPro"/>
</dbReference>
<keyword evidence="9 10" id="KW-0961">Cell wall biogenesis/degradation</keyword>
<evidence type="ECO:0000259" key="11">
    <source>
        <dbReference type="Pfam" id="PF03033"/>
    </source>
</evidence>
<dbReference type="InterPro" id="IPR004276">
    <property type="entry name" value="GlycoTrans_28_N"/>
</dbReference>
<dbReference type="InterPro" id="IPR007235">
    <property type="entry name" value="Glyco_trans_28_C"/>
</dbReference>
<evidence type="ECO:0000256" key="2">
    <source>
        <dbReference type="ARBA" id="ARBA00022618"/>
    </source>
</evidence>
<feature type="binding site" evidence="10">
    <location>
        <position position="122"/>
    </location>
    <ligand>
        <name>UDP-N-acetyl-alpha-D-glucosamine</name>
        <dbReference type="ChEBI" id="CHEBI:57705"/>
    </ligand>
</feature>
<feature type="domain" description="Glycosyl transferase family 28 C-terminal" evidence="12">
    <location>
        <begin position="196"/>
        <end position="356"/>
    </location>
</feature>
<dbReference type="RefSeq" id="WP_071164310.1">
    <property type="nucleotide sequence ID" value="NZ_CP017812.1"/>
</dbReference>
<keyword evidence="7 10" id="KW-0472">Membrane</keyword>
<sequence>MKVLLAGGGTAGHINPLLATAAALVAGGDEVLALGTQSGLEAELVPAAGVKLEYIPKVPLPRKPSLDLLKVPLNLSRAVKRCEQICRDFQPDVVVGFGGYVSTPLYLAARKMGISIAIHEQNARPGLANRLGARFAKALGLTFASTPLKAKAGITEVVGLPLRPAIGQLVKQKAEDDSSARIEAAKHYGFDPALPTLLVTGGSLGAAHLNQVFADNLGTLPKNVQVLHLTGKGKASDLLRLTAHLPNYRVQEYEPEMEKALAIADLVVCRSGAGTVAEMTALGLPAVYVPLPIGNGEQKLNAADVVAAGGAKLVLDKDFSAQTLTEVVWPWLTNPQELATASLASASCGVQDAAQRFAQLVRKVA</sequence>
<comment type="caution">
    <text evidence="10">Lacks conserved residue(s) required for the propagation of feature annotation.</text>
</comment>
<dbReference type="KEGG" id="avu:BK816_05665"/>
<dbReference type="HAMAP" id="MF_00033">
    <property type="entry name" value="MurG"/>
    <property type="match status" value="1"/>
</dbReference>
<evidence type="ECO:0000256" key="3">
    <source>
        <dbReference type="ARBA" id="ARBA00022676"/>
    </source>
</evidence>
<comment type="similarity">
    <text evidence="10">Belongs to the glycosyltransferase 28 family. MurG subfamily.</text>
</comment>
<dbReference type="OrthoDB" id="9808936at2"/>
<comment type="catalytic activity">
    <reaction evidence="10">
        <text>di-trans,octa-cis-undecaprenyl diphospho-N-acetyl-alpha-D-muramoyl-L-alanyl-D-glutamyl-meso-2,6-diaminopimeloyl-D-alanyl-D-alanine + UDP-N-acetyl-alpha-D-glucosamine = di-trans,octa-cis-undecaprenyl diphospho-[N-acetyl-alpha-D-glucosaminyl-(1-&gt;4)]-N-acetyl-alpha-D-muramoyl-L-alanyl-D-glutamyl-meso-2,6-diaminopimeloyl-D-alanyl-D-alanine + UDP + H(+)</text>
        <dbReference type="Rhea" id="RHEA:31227"/>
        <dbReference type="ChEBI" id="CHEBI:15378"/>
        <dbReference type="ChEBI" id="CHEBI:57705"/>
        <dbReference type="ChEBI" id="CHEBI:58223"/>
        <dbReference type="ChEBI" id="CHEBI:61387"/>
        <dbReference type="ChEBI" id="CHEBI:61388"/>
        <dbReference type="EC" id="2.4.1.227"/>
    </reaction>
</comment>
<evidence type="ECO:0000256" key="5">
    <source>
        <dbReference type="ARBA" id="ARBA00022960"/>
    </source>
</evidence>
<dbReference type="InterPro" id="IPR006009">
    <property type="entry name" value="GlcNAc_MurG"/>
</dbReference>
<dbReference type="EMBL" id="CP017812">
    <property type="protein sequence ID" value="AOZ72845.1"/>
    <property type="molecule type" value="Genomic_DNA"/>
</dbReference>
<feature type="domain" description="Glycosyltransferase family 28 N-terminal" evidence="11">
    <location>
        <begin position="3"/>
        <end position="138"/>
    </location>
</feature>
<comment type="subcellular location">
    <subcellularLocation>
        <location evidence="10">Cell membrane</location>
        <topology evidence="10">Peripheral membrane protein</topology>
        <orientation evidence="10">Cytoplasmic side</orientation>
    </subcellularLocation>
</comment>
<organism evidence="13 14">
    <name type="scientific">Boudabousia tangfeifanii</name>
    <dbReference type="NCBI Taxonomy" id="1912795"/>
    <lineage>
        <taxon>Bacteria</taxon>
        <taxon>Bacillati</taxon>
        <taxon>Actinomycetota</taxon>
        <taxon>Actinomycetes</taxon>
        <taxon>Actinomycetales</taxon>
        <taxon>Actinomycetaceae</taxon>
        <taxon>Boudabousia</taxon>
    </lineage>
</organism>
<evidence type="ECO:0000256" key="1">
    <source>
        <dbReference type="ARBA" id="ARBA00022475"/>
    </source>
</evidence>
<dbReference type="AlphaFoldDB" id="A0A1D9MKM2"/>
<evidence type="ECO:0000313" key="14">
    <source>
        <dbReference type="Proteomes" id="UP000176288"/>
    </source>
</evidence>
<evidence type="ECO:0000256" key="10">
    <source>
        <dbReference type="HAMAP-Rule" id="MF_00033"/>
    </source>
</evidence>
<dbReference type="GO" id="GO:0009252">
    <property type="term" value="P:peptidoglycan biosynthetic process"/>
    <property type="evidence" value="ECO:0007669"/>
    <property type="project" value="UniProtKB-UniRule"/>
</dbReference>
<keyword evidence="2 10" id="KW-0132">Cell division</keyword>
<comment type="pathway">
    <text evidence="10">Cell wall biogenesis; peptidoglycan biosynthesis.</text>
</comment>
<dbReference type="GO" id="GO:0005886">
    <property type="term" value="C:plasma membrane"/>
    <property type="evidence" value="ECO:0007669"/>
    <property type="project" value="UniProtKB-SubCell"/>
</dbReference>
<feature type="binding site" evidence="10">
    <location>
        <position position="203"/>
    </location>
    <ligand>
        <name>UDP-N-acetyl-alpha-D-glucosamine</name>
        <dbReference type="ChEBI" id="CHEBI:57705"/>
    </ligand>
</feature>
<evidence type="ECO:0000256" key="7">
    <source>
        <dbReference type="ARBA" id="ARBA00023136"/>
    </source>
</evidence>
<keyword evidence="3 10" id="KW-0328">Glycosyltransferase</keyword>
<comment type="function">
    <text evidence="10">Cell wall formation. Catalyzes the transfer of a GlcNAc subunit on undecaprenyl-pyrophosphoryl-MurNAc-pentapeptide (lipid intermediate I) to form undecaprenyl-pyrophosphoryl-MurNAc-(pentapeptide)GlcNAc (lipid intermediate II).</text>
</comment>
<proteinExistence type="inferred from homology"/>
<keyword evidence="1 10" id="KW-1003">Cell membrane</keyword>
<keyword evidence="4 10" id="KW-0808">Transferase</keyword>
<keyword evidence="14" id="KW-1185">Reference proteome</keyword>
<feature type="binding site" evidence="10">
    <location>
        <position position="298"/>
    </location>
    <ligand>
        <name>UDP-N-acetyl-alpha-D-glucosamine</name>
        <dbReference type="ChEBI" id="CHEBI:57705"/>
    </ligand>
</feature>
<dbReference type="Pfam" id="PF04101">
    <property type="entry name" value="Glyco_tran_28_C"/>
    <property type="match status" value="1"/>
</dbReference>
<feature type="binding site" evidence="10">
    <location>
        <begin position="10"/>
        <end position="12"/>
    </location>
    <ligand>
        <name>UDP-N-acetyl-alpha-D-glucosamine</name>
        <dbReference type="ChEBI" id="CHEBI:57705"/>
    </ligand>
</feature>